<dbReference type="EMBL" id="BBSA01000013">
    <property type="protein sequence ID" value="GAM64594.1"/>
    <property type="molecule type" value="Genomic_DNA"/>
</dbReference>
<reference evidence="4 5" key="2">
    <citation type="submission" date="2015-01" db="EMBL/GenBank/DDBJ databases">
        <authorList>
            <consortium name="NBRP consortium"/>
            <person name="Sawabe T."/>
            <person name="Meirelles P."/>
            <person name="Feng G."/>
            <person name="Sayaka M."/>
            <person name="Hattori M."/>
            <person name="Ohkuma M."/>
        </authorList>
    </citation>
    <scope>NUCLEOTIDE SEQUENCE [LARGE SCALE GENOMIC DNA]</scope>
    <source>
        <strain evidence="4 5">JCM19232</strain>
    </source>
</reference>
<dbReference type="AlphaFoldDB" id="A0A0B8PPG3"/>
<comment type="similarity">
    <text evidence="1">Belongs to the N(4)/N(6)-methyltransferase family.</text>
</comment>
<proteinExistence type="inferred from homology"/>
<evidence type="ECO:0000256" key="1">
    <source>
        <dbReference type="ARBA" id="ARBA00006594"/>
    </source>
</evidence>
<dbReference type="GO" id="GO:0009307">
    <property type="term" value="P:DNA restriction-modification system"/>
    <property type="evidence" value="ECO:0007669"/>
    <property type="project" value="UniProtKB-KW"/>
</dbReference>
<keyword evidence="2" id="KW-0680">Restriction system</keyword>
<gene>
    <name evidence="4" type="ORF">JCM19232_1264</name>
</gene>
<dbReference type="Gene3D" id="1.20.1260.30">
    <property type="match status" value="1"/>
</dbReference>
<dbReference type="InterPro" id="IPR029063">
    <property type="entry name" value="SAM-dependent_MTases_sf"/>
</dbReference>
<feature type="domain" description="N6 adenine-specific DNA methyltransferase N-terminal" evidence="3">
    <location>
        <begin position="7"/>
        <end position="84"/>
    </location>
</feature>
<dbReference type="InterPro" id="IPR038333">
    <property type="entry name" value="T1MK-like_N_sf"/>
</dbReference>
<accession>A0A0B8PPG3</accession>
<dbReference type="Pfam" id="PF12161">
    <property type="entry name" value="HsdM_N"/>
    <property type="match status" value="1"/>
</dbReference>
<reference evidence="4 5" key="1">
    <citation type="submission" date="2015-01" db="EMBL/GenBank/DDBJ databases">
        <title>Vibrio sp. C5 JCM 19232 whole genome shotgun sequence.</title>
        <authorList>
            <person name="Sawabe T."/>
            <person name="Meirelles P."/>
            <person name="Feng G."/>
            <person name="Sayaka M."/>
            <person name="Hattori M."/>
            <person name="Ohkuma M."/>
        </authorList>
    </citation>
    <scope>NUCLEOTIDE SEQUENCE [LARGE SCALE GENOMIC DNA]</scope>
    <source>
        <strain evidence="4 5">JCM19232</strain>
    </source>
</reference>
<sequence>MFETTFKNIDDILHKDAGCSSELDYTEQTSWMLFLKYLDDLEQDKKINAELMFEEYEYIIDEKHRWSSWAAPKVNGKFDYDNALTGDDLMDYVDTELFPYLKGFKQRAESPHTIEYKIGEIFGEIKNKIQSGYAMRDCLEKLMSFASALKKKSTSCHTSMKLRSRIWEMRVAMVVNITHLAH</sequence>
<dbReference type="SUPFAM" id="SSF53335">
    <property type="entry name" value="S-adenosyl-L-methionine-dependent methyltransferases"/>
    <property type="match status" value="1"/>
</dbReference>
<name>A0A0B8PPG3_9VIBR</name>
<organism evidence="4 5">
    <name type="scientific">Vibrio ishigakensis</name>
    <dbReference type="NCBI Taxonomy" id="1481914"/>
    <lineage>
        <taxon>Bacteria</taxon>
        <taxon>Pseudomonadati</taxon>
        <taxon>Pseudomonadota</taxon>
        <taxon>Gammaproteobacteria</taxon>
        <taxon>Vibrionales</taxon>
        <taxon>Vibrionaceae</taxon>
        <taxon>Vibrio</taxon>
    </lineage>
</organism>
<evidence type="ECO:0000313" key="5">
    <source>
        <dbReference type="Proteomes" id="UP000031670"/>
    </source>
</evidence>
<dbReference type="Proteomes" id="UP000031670">
    <property type="component" value="Unassembled WGS sequence"/>
</dbReference>
<evidence type="ECO:0000256" key="2">
    <source>
        <dbReference type="ARBA" id="ARBA00022747"/>
    </source>
</evidence>
<dbReference type="InterPro" id="IPR022749">
    <property type="entry name" value="D12N6_MeTrfase_N"/>
</dbReference>
<comment type="caution">
    <text evidence="4">The sequence shown here is derived from an EMBL/GenBank/DDBJ whole genome shotgun (WGS) entry which is preliminary data.</text>
</comment>
<evidence type="ECO:0000259" key="3">
    <source>
        <dbReference type="Pfam" id="PF12161"/>
    </source>
</evidence>
<protein>
    <submittedName>
        <fullName evidence="4">Type I restriction-modification system</fullName>
    </submittedName>
</protein>
<evidence type="ECO:0000313" key="4">
    <source>
        <dbReference type="EMBL" id="GAM64594.1"/>
    </source>
</evidence>